<proteinExistence type="predicted"/>
<dbReference type="GO" id="GO:0004540">
    <property type="term" value="F:RNA nuclease activity"/>
    <property type="evidence" value="ECO:0007669"/>
    <property type="project" value="InterPro"/>
</dbReference>
<dbReference type="AlphaFoldDB" id="K9W7F9"/>
<dbReference type="HOGENOM" id="CLU_121560_0_0_3"/>
<dbReference type="EMBL" id="CP003630">
    <property type="protein sequence ID" value="AFZ16143.1"/>
    <property type="molecule type" value="Genomic_DNA"/>
</dbReference>
<organism evidence="2 3">
    <name type="scientific">Allocoleopsis franciscana PCC 7113</name>
    <dbReference type="NCBI Taxonomy" id="1173027"/>
    <lineage>
        <taxon>Bacteria</taxon>
        <taxon>Bacillati</taxon>
        <taxon>Cyanobacteriota</taxon>
        <taxon>Cyanophyceae</taxon>
        <taxon>Coleofasciculales</taxon>
        <taxon>Coleofasciculaceae</taxon>
        <taxon>Allocoleopsis</taxon>
        <taxon>Allocoleopsis franciscana</taxon>
    </lineage>
</organism>
<sequence>MASKVVVVVDNSNVFIEGQKFSAKMKDIVKQNPNDRDPQDPSWRIDFGKLLLAVSNGRTVERAILVGSRPPQNDTVWQAAQNHGFSVTVHDRNSMNEEKAVDTELVAQTTEIICTTTEVMDLAILSGDRDFIPLVSVAHRRHWMVEMWAFKNAYNPAGQMAMEVDSIKPLDDIFNEISTYAYSYP</sequence>
<dbReference type="KEGG" id="mic:Mic7113_0209"/>
<dbReference type="InterPro" id="IPR021139">
    <property type="entry name" value="NYN"/>
</dbReference>
<dbReference type="Proteomes" id="UP000010471">
    <property type="component" value="Chromosome"/>
</dbReference>
<evidence type="ECO:0000259" key="1">
    <source>
        <dbReference type="Pfam" id="PF01936"/>
    </source>
</evidence>
<dbReference type="eggNOG" id="COG1432">
    <property type="taxonomic scope" value="Bacteria"/>
</dbReference>
<dbReference type="Gene3D" id="3.40.50.1010">
    <property type="entry name" value="5'-nuclease"/>
    <property type="match status" value="1"/>
</dbReference>
<feature type="domain" description="NYN" evidence="1">
    <location>
        <begin position="14"/>
        <end position="151"/>
    </location>
</feature>
<protein>
    <recommendedName>
        <fullName evidence="1">NYN domain-containing protein</fullName>
    </recommendedName>
</protein>
<dbReference type="Pfam" id="PF01936">
    <property type="entry name" value="NYN"/>
    <property type="match status" value="1"/>
</dbReference>
<gene>
    <name evidence="2" type="ORF">Mic7113_0209</name>
</gene>
<dbReference type="RefSeq" id="WP_015180307.1">
    <property type="nucleotide sequence ID" value="NC_019738.1"/>
</dbReference>
<dbReference type="STRING" id="1173027.Mic7113_0209"/>
<name>K9W7F9_9CYAN</name>
<reference evidence="2 3" key="1">
    <citation type="submission" date="2012-06" db="EMBL/GenBank/DDBJ databases">
        <title>Finished chromosome of genome of Microcoleus sp. PCC 7113.</title>
        <authorList>
            <consortium name="US DOE Joint Genome Institute"/>
            <person name="Gugger M."/>
            <person name="Coursin T."/>
            <person name="Rippka R."/>
            <person name="Tandeau De Marsac N."/>
            <person name="Huntemann M."/>
            <person name="Wei C.-L."/>
            <person name="Han J."/>
            <person name="Detter J.C."/>
            <person name="Han C."/>
            <person name="Tapia R."/>
            <person name="Chen A."/>
            <person name="Kyrpides N."/>
            <person name="Mavromatis K."/>
            <person name="Markowitz V."/>
            <person name="Szeto E."/>
            <person name="Ivanova N."/>
            <person name="Pagani I."/>
            <person name="Pati A."/>
            <person name="Goodwin L."/>
            <person name="Nordberg H.P."/>
            <person name="Cantor M.N."/>
            <person name="Hua S.X."/>
            <person name="Woyke T."/>
            <person name="Kerfeld C.A."/>
        </authorList>
    </citation>
    <scope>NUCLEOTIDE SEQUENCE [LARGE SCALE GENOMIC DNA]</scope>
    <source>
        <strain evidence="2 3">PCC 7113</strain>
    </source>
</reference>
<keyword evidence="3" id="KW-1185">Reference proteome</keyword>
<evidence type="ECO:0000313" key="2">
    <source>
        <dbReference type="EMBL" id="AFZ16143.1"/>
    </source>
</evidence>
<accession>K9W7F9</accession>
<evidence type="ECO:0000313" key="3">
    <source>
        <dbReference type="Proteomes" id="UP000010471"/>
    </source>
</evidence>